<accession>A0ABD3M693</accession>
<feature type="region of interest" description="Disordered" evidence="1">
    <location>
        <begin position="1"/>
        <end position="49"/>
    </location>
</feature>
<dbReference type="EMBL" id="JALLBG020000237">
    <property type="protein sequence ID" value="KAL3758204.1"/>
    <property type="molecule type" value="Genomic_DNA"/>
</dbReference>
<protein>
    <submittedName>
        <fullName evidence="2">Uncharacterized protein</fullName>
    </submittedName>
</protein>
<dbReference type="Proteomes" id="UP001530293">
    <property type="component" value="Unassembled WGS sequence"/>
</dbReference>
<organism evidence="2 3">
    <name type="scientific">Discostella pseudostelligera</name>
    <dbReference type="NCBI Taxonomy" id="259834"/>
    <lineage>
        <taxon>Eukaryota</taxon>
        <taxon>Sar</taxon>
        <taxon>Stramenopiles</taxon>
        <taxon>Ochrophyta</taxon>
        <taxon>Bacillariophyta</taxon>
        <taxon>Coscinodiscophyceae</taxon>
        <taxon>Thalassiosirophycidae</taxon>
        <taxon>Stephanodiscales</taxon>
        <taxon>Stephanodiscaceae</taxon>
        <taxon>Discostella</taxon>
    </lineage>
</organism>
<comment type="caution">
    <text evidence="2">The sequence shown here is derived from an EMBL/GenBank/DDBJ whole genome shotgun (WGS) entry which is preliminary data.</text>
</comment>
<name>A0ABD3M693_9STRA</name>
<feature type="compositionally biased region" description="Low complexity" evidence="1">
    <location>
        <begin position="8"/>
        <end position="38"/>
    </location>
</feature>
<evidence type="ECO:0000313" key="3">
    <source>
        <dbReference type="Proteomes" id="UP001530293"/>
    </source>
</evidence>
<sequence length="237" mass="26438">MKPNVNRPSSRILSSSLCLSSSSSSQPQQPTPSSSSQLDPPFPHPTSPEEAIQNQLHYYQTHQLSKAYHNCCSPGNKKATGSLVEFERLVNLPPYDLIVGHERADVLLELVVKPPTTQSLKVGDDAAYFIDDEDDDDEEDEEEEDDDAIVKDVACCLVCIRPNRKSRNKGHQVWFWWEMSLIEMSTTHDDDLFASVSSSTSSMDMTSAREGTGTITKWMVDCIQPDFEGKFVACSCL</sequence>
<evidence type="ECO:0000256" key="1">
    <source>
        <dbReference type="SAM" id="MobiDB-lite"/>
    </source>
</evidence>
<gene>
    <name evidence="2" type="ORF">ACHAWU_004842</name>
</gene>
<evidence type="ECO:0000313" key="2">
    <source>
        <dbReference type="EMBL" id="KAL3758204.1"/>
    </source>
</evidence>
<proteinExistence type="predicted"/>
<dbReference type="AlphaFoldDB" id="A0ABD3M693"/>
<reference evidence="2 3" key="1">
    <citation type="submission" date="2024-10" db="EMBL/GenBank/DDBJ databases">
        <title>Updated reference genomes for cyclostephanoid diatoms.</title>
        <authorList>
            <person name="Roberts W.R."/>
            <person name="Alverson A.J."/>
        </authorList>
    </citation>
    <scope>NUCLEOTIDE SEQUENCE [LARGE SCALE GENOMIC DNA]</scope>
    <source>
        <strain evidence="2 3">AJA232-27</strain>
    </source>
</reference>
<keyword evidence="3" id="KW-1185">Reference proteome</keyword>